<keyword evidence="2" id="KW-0812">Transmembrane</keyword>
<feature type="transmembrane region" description="Helical" evidence="2">
    <location>
        <begin position="198"/>
        <end position="219"/>
    </location>
</feature>
<feature type="domain" description="Zinc finger/thioredoxin putative" evidence="3">
    <location>
        <begin position="3"/>
        <end position="39"/>
    </location>
</feature>
<dbReference type="Pfam" id="PF11906">
    <property type="entry name" value="DUF3426"/>
    <property type="match status" value="1"/>
</dbReference>
<evidence type="ECO:0000256" key="2">
    <source>
        <dbReference type="SAM" id="Phobius"/>
    </source>
</evidence>
<feature type="compositionally biased region" description="Polar residues" evidence="1">
    <location>
        <begin position="103"/>
        <end position="112"/>
    </location>
</feature>
<keyword evidence="5" id="KW-1185">Reference proteome</keyword>
<feature type="compositionally biased region" description="Low complexity" evidence="1">
    <location>
        <begin position="71"/>
        <end position="90"/>
    </location>
</feature>
<accession>A0ABR9RXX5</accession>
<dbReference type="RefSeq" id="WP_193674727.1">
    <property type="nucleotide sequence ID" value="NZ_JADDIV010000001.1"/>
</dbReference>
<reference evidence="4 5" key="1">
    <citation type="submission" date="2020-10" db="EMBL/GenBank/DDBJ databases">
        <title>Ramlibacter sp. HM2 16S ribosomal RNA gene Genome sequencing and assembly.</title>
        <authorList>
            <person name="Kang M."/>
        </authorList>
    </citation>
    <scope>NUCLEOTIDE SEQUENCE [LARGE SCALE GENOMIC DNA]</scope>
    <source>
        <strain evidence="4 5">HM2</strain>
    </source>
</reference>
<evidence type="ECO:0000313" key="5">
    <source>
        <dbReference type="Proteomes" id="UP000806285"/>
    </source>
</evidence>
<dbReference type="InterPro" id="IPR021834">
    <property type="entry name" value="DUF3426"/>
</dbReference>
<evidence type="ECO:0000313" key="4">
    <source>
        <dbReference type="EMBL" id="MBE7366091.1"/>
    </source>
</evidence>
<keyword evidence="2" id="KW-0472">Membrane</keyword>
<evidence type="ECO:0000256" key="1">
    <source>
        <dbReference type="SAM" id="MobiDB-lite"/>
    </source>
</evidence>
<comment type="caution">
    <text evidence="4">The sequence shown here is derived from an EMBL/GenBank/DDBJ whole genome shotgun (WGS) entry which is preliminary data.</text>
</comment>
<dbReference type="NCBIfam" id="TIGR02098">
    <property type="entry name" value="MJ0042_CXXC"/>
    <property type="match status" value="1"/>
</dbReference>
<dbReference type="EMBL" id="JADDIV010000001">
    <property type="protein sequence ID" value="MBE7366091.1"/>
    <property type="molecule type" value="Genomic_DNA"/>
</dbReference>
<proteinExistence type="predicted"/>
<dbReference type="InterPro" id="IPR011723">
    <property type="entry name" value="Znf/thioredoxin_put"/>
</dbReference>
<evidence type="ECO:0000259" key="3">
    <source>
        <dbReference type="Pfam" id="PF13719"/>
    </source>
</evidence>
<dbReference type="Pfam" id="PF13719">
    <property type="entry name" value="Zn_ribbon_5"/>
    <property type="match status" value="1"/>
</dbReference>
<feature type="region of interest" description="Disordered" evidence="1">
    <location>
        <begin position="54"/>
        <end position="112"/>
    </location>
</feature>
<protein>
    <submittedName>
        <fullName evidence="4">Zinc-ribbon domain-containing protein</fullName>
    </submittedName>
</protein>
<keyword evidence="2" id="KW-1133">Transmembrane helix</keyword>
<name>A0ABR9RXX5_9BURK</name>
<gene>
    <name evidence="4" type="ORF">IM787_00795</name>
</gene>
<organism evidence="4 5">
    <name type="scientific">Ramlibacter pallidus</name>
    <dbReference type="NCBI Taxonomy" id="2780087"/>
    <lineage>
        <taxon>Bacteria</taxon>
        <taxon>Pseudomonadati</taxon>
        <taxon>Pseudomonadota</taxon>
        <taxon>Betaproteobacteria</taxon>
        <taxon>Burkholderiales</taxon>
        <taxon>Comamonadaceae</taxon>
        <taxon>Ramlibacter</taxon>
    </lineage>
</organism>
<dbReference type="Proteomes" id="UP000806285">
    <property type="component" value="Unassembled WGS sequence"/>
</dbReference>
<feature type="compositionally biased region" description="Pro residues" evidence="1">
    <location>
        <begin position="59"/>
        <end position="70"/>
    </location>
</feature>
<sequence length="351" mass="38387">MSMITSCPTCGTMFRVVPDQLKISEGWVRCGHCAEVFDARAHLADESILDLPEPEQVAAPPPPPPAPIAPPLARRAAEPAPRAEQPTRPTRPAELHTRPAELYQSSTSGERSIDSSSFFGVEADALEPSPLDAPFVFRRSDLVVPDSTLQVSAATRPMSLDDEIDDEEEEEERERARLHDVSFVRQARRKALWRRPMVRIALAFLSLALAALLFGQVAYQDRDRLALSQPALRPMLATLCGYLDCTLGPPRQIEAIVIESSGFNRLRNDTYRLAFTLRNTAPVQVAAPAMELTVTDGQDQPIARRVLTPAELGAADGAIAPGSDWSRSVGIVLDAPSTSRVAGYRLLAFYP</sequence>